<feature type="domain" description="Integrase DNA-binding" evidence="1">
    <location>
        <begin position="19"/>
        <end position="107"/>
    </location>
</feature>
<dbReference type="EMBL" id="CP015017">
    <property type="protein sequence ID" value="APC01030.1"/>
    <property type="molecule type" value="Genomic_DNA"/>
</dbReference>
<dbReference type="Gene3D" id="3.30.160.390">
    <property type="entry name" value="Integrase, DNA-binding domain"/>
    <property type="match status" value="1"/>
</dbReference>
<dbReference type="AlphaFoldDB" id="A0AAC9NG17"/>
<reference evidence="2" key="1">
    <citation type="journal article" date="2017" name="Appl. Environ. Microbiol.">
        <title>Microdiversification of a pelagic Polynucleobacter species is mainly driven by acquisition of genomic islands from a partially interspecific gene pool.</title>
        <authorList>
            <person name="Hoetzinger M."/>
            <person name="Hahn M.W."/>
            <person name="Jezberova J."/>
            <person name="Schmidt J."/>
            <person name="Koll U."/>
        </authorList>
    </citation>
    <scope>NUCLEOTIDE SEQUENCE</scope>
    <source>
        <strain evidence="2">MWH-RechtKol4</strain>
    </source>
</reference>
<sequence>MGISNGGREIKGLKLTRFTARGILAIHQPRWYADLETRGLYLRVFAGSDEPSRSWLYRFTSLVSGKRRAMGLGSLDICSLANARQKSLGLRRAIFDGLDPIDQHQEKKLGVKESSTI</sequence>
<dbReference type="InterPro" id="IPR038488">
    <property type="entry name" value="Integrase_DNA-bd_sf"/>
</dbReference>
<dbReference type="Proteomes" id="UP000182060">
    <property type="component" value="Chromosome"/>
</dbReference>
<dbReference type="RefSeq" id="WP_048812086.1">
    <property type="nucleotide sequence ID" value="NZ_CP015016.1"/>
</dbReference>
<protein>
    <recommendedName>
        <fullName evidence="1">Integrase DNA-binding domain-containing protein</fullName>
    </recommendedName>
</protein>
<proteinExistence type="predicted"/>
<name>A0AAC9NG17_9BURK</name>
<accession>A0AAC9NG17</accession>
<dbReference type="InterPro" id="IPR025166">
    <property type="entry name" value="Integrase_DNA_bind_dom"/>
</dbReference>
<evidence type="ECO:0000259" key="1">
    <source>
        <dbReference type="Pfam" id="PF13356"/>
    </source>
</evidence>
<organism evidence="2 3">
    <name type="scientific">Polynucleobacter asymbioticus</name>
    <dbReference type="NCBI Taxonomy" id="576611"/>
    <lineage>
        <taxon>Bacteria</taxon>
        <taxon>Pseudomonadati</taxon>
        <taxon>Pseudomonadota</taxon>
        <taxon>Betaproteobacteria</taxon>
        <taxon>Burkholderiales</taxon>
        <taxon>Burkholderiaceae</taxon>
        <taxon>Polynucleobacter</taxon>
    </lineage>
</organism>
<dbReference type="GeneID" id="96990774"/>
<evidence type="ECO:0000313" key="2">
    <source>
        <dbReference type="EMBL" id="APC01030.1"/>
    </source>
</evidence>
<dbReference type="Pfam" id="PF13356">
    <property type="entry name" value="Arm-DNA-bind_3"/>
    <property type="match status" value="1"/>
</dbReference>
<evidence type="ECO:0000313" key="3">
    <source>
        <dbReference type="Proteomes" id="UP000182060"/>
    </source>
</evidence>
<gene>
    <name evidence="2" type="ORF">AOC25_05040</name>
</gene>